<dbReference type="InterPro" id="IPR016186">
    <property type="entry name" value="C-type_lectin-like/link_sf"/>
</dbReference>
<organism evidence="3 4">
    <name type="scientific">Steinernema hermaphroditum</name>
    <dbReference type="NCBI Taxonomy" id="289476"/>
    <lineage>
        <taxon>Eukaryota</taxon>
        <taxon>Metazoa</taxon>
        <taxon>Ecdysozoa</taxon>
        <taxon>Nematoda</taxon>
        <taxon>Chromadorea</taxon>
        <taxon>Rhabditida</taxon>
        <taxon>Tylenchina</taxon>
        <taxon>Panagrolaimomorpha</taxon>
        <taxon>Strongyloidoidea</taxon>
        <taxon>Steinernematidae</taxon>
        <taxon>Steinernema</taxon>
    </lineage>
</organism>
<dbReference type="PANTHER" id="PTHR22803">
    <property type="entry name" value="MANNOSE, PHOSPHOLIPASE, LECTIN RECEPTOR RELATED"/>
    <property type="match status" value="1"/>
</dbReference>
<dbReference type="SUPFAM" id="SSF56436">
    <property type="entry name" value="C-type lectin-like"/>
    <property type="match status" value="2"/>
</dbReference>
<sequence>MMADLEEGLVVYFDRIAVFFETTIAYPHLKDSSKYAITESGYVCIGDFDKSFGGLLEGRTAEDWKRRSVLKFWTTSQGTLAMKWFLALLFVATVFGDLYDDPNYDPLEDCTVTTNKQLCEDFLRRRYGNSRAPPTSATTRSYKEAQLINAKERKPEPEVNRKSWRYVNTGAPTSATTRSYKGEHSQQHGYKDNTTPKESPLELITGKHNKEFRDSCAYLPFASSDDIYCPHGWTLSPETNYCYKAIGLRLFDDAERACKKVHSLLTVPHSDEENHFISWLAEEDAWLGMHFDHDFFNVKTSDGCAFNYNNLDTTSINTKCFEPFMDKHGKWTLSPCKAVGLEKKMTVCKRVPFSTGSSVTCPRAPKKDRFHQVKCREGWTEFQSYCYKTIREPHFYRLNFRDAVADEPCTSVGGRLASVHSKEENDFVVSLAKQVDSNKNMFLGGGYSYKHKKFFWSDGCPWEFTNWAPNRPSHKDNLENCIEISNLATGQWKDTDCSYSEHWKVIPVCKAVPDVIF</sequence>
<dbReference type="PROSITE" id="PS50041">
    <property type="entry name" value="C_TYPE_LECTIN_2"/>
    <property type="match status" value="2"/>
</dbReference>
<dbReference type="Proteomes" id="UP001175271">
    <property type="component" value="Unassembled WGS sequence"/>
</dbReference>
<dbReference type="AlphaFoldDB" id="A0AA39M6K8"/>
<dbReference type="InterPro" id="IPR050111">
    <property type="entry name" value="C-type_lectin/snaclec_domain"/>
</dbReference>
<dbReference type="Gene3D" id="3.10.100.10">
    <property type="entry name" value="Mannose-Binding Protein A, subunit A"/>
    <property type="match status" value="2"/>
</dbReference>
<feature type="region of interest" description="Disordered" evidence="1">
    <location>
        <begin position="171"/>
        <end position="199"/>
    </location>
</feature>
<dbReference type="CDD" id="cd00037">
    <property type="entry name" value="CLECT"/>
    <property type="match status" value="2"/>
</dbReference>
<evidence type="ECO:0000313" key="3">
    <source>
        <dbReference type="EMBL" id="KAK0423496.1"/>
    </source>
</evidence>
<feature type="compositionally biased region" description="Basic and acidic residues" evidence="1">
    <location>
        <begin position="180"/>
        <end position="195"/>
    </location>
</feature>
<dbReference type="InterPro" id="IPR001304">
    <property type="entry name" value="C-type_lectin-like"/>
</dbReference>
<feature type="domain" description="C-type lectin" evidence="2">
    <location>
        <begin position="238"/>
        <end position="336"/>
    </location>
</feature>
<evidence type="ECO:0000256" key="1">
    <source>
        <dbReference type="SAM" id="MobiDB-lite"/>
    </source>
</evidence>
<proteinExistence type="predicted"/>
<reference evidence="3" key="1">
    <citation type="submission" date="2023-06" db="EMBL/GenBank/DDBJ databases">
        <title>Genomic analysis of the entomopathogenic nematode Steinernema hermaphroditum.</title>
        <authorList>
            <person name="Schwarz E.M."/>
            <person name="Heppert J.K."/>
            <person name="Baniya A."/>
            <person name="Schwartz H.T."/>
            <person name="Tan C.-H."/>
            <person name="Antoshechkin I."/>
            <person name="Sternberg P.W."/>
            <person name="Goodrich-Blair H."/>
            <person name="Dillman A.R."/>
        </authorList>
    </citation>
    <scope>NUCLEOTIDE SEQUENCE</scope>
    <source>
        <strain evidence="3">PS9179</strain>
        <tissue evidence="3">Whole animal</tissue>
    </source>
</reference>
<dbReference type="SMART" id="SM00034">
    <property type="entry name" value="CLECT"/>
    <property type="match status" value="2"/>
</dbReference>
<dbReference type="InterPro" id="IPR016187">
    <property type="entry name" value="CTDL_fold"/>
</dbReference>
<accession>A0AA39M6K8</accession>
<protein>
    <recommendedName>
        <fullName evidence="2">C-type lectin domain-containing protein</fullName>
    </recommendedName>
</protein>
<name>A0AA39M6K8_9BILA</name>
<dbReference type="Pfam" id="PF00059">
    <property type="entry name" value="Lectin_C"/>
    <property type="match status" value="2"/>
</dbReference>
<comment type="caution">
    <text evidence="3">The sequence shown here is derived from an EMBL/GenBank/DDBJ whole genome shotgun (WGS) entry which is preliminary data.</text>
</comment>
<keyword evidence="4" id="KW-1185">Reference proteome</keyword>
<evidence type="ECO:0000259" key="2">
    <source>
        <dbReference type="PROSITE" id="PS50041"/>
    </source>
</evidence>
<evidence type="ECO:0000313" key="4">
    <source>
        <dbReference type="Proteomes" id="UP001175271"/>
    </source>
</evidence>
<feature type="domain" description="C-type lectin" evidence="2">
    <location>
        <begin position="382"/>
        <end position="498"/>
    </location>
</feature>
<gene>
    <name evidence="3" type="ORF">QR680_008175</name>
</gene>
<dbReference type="EMBL" id="JAUCMV010000001">
    <property type="protein sequence ID" value="KAK0423496.1"/>
    <property type="molecule type" value="Genomic_DNA"/>
</dbReference>